<gene>
    <name evidence="5" type="ORF">BINO364_LOCUS4296</name>
</gene>
<dbReference type="GO" id="GO:0046872">
    <property type="term" value="F:metal ion binding"/>
    <property type="evidence" value="ECO:0007669"/>
    <property type="project" value="UniProtKB-KW"/>
</dbReference>
<feature type="domain" description="DDE Tnp4" evidence="4">
    <location>
        <begin position="332"/>
        <end position="494"/>
    </location>
</feature>
<keyword evidence="6" id="KW-1185">Reference proteome</keyword>
<dbReference type="PANTHER" id="PTHR23080:SF144">
    <property type="entry name" value="SPINDLE AND KINETOCHORE ASSOCIATED COMPLEX SUBUNIT 3"/>
    <property type="match status" value="1"/>
</dbReference>
<dbReference type="OrthoDB" id="7782839at2759"/>
<keyword evidence="3" id="KW-0175">Coiled coil</keyword>
<dbReference type="Pfam" id="PF13359">
    <property type="entry name" value="DDE_Tnp_4"/>
    <property type="match status" value="1"/>
</dbReference>
<name>A0A8J9Y7L6_9NEOP</name>
<dbReference type="EMBL" id="OV170232">
    <property type="protein sequence ID" value="CAH0717716.1"/>
    <property type="molecule type" value="Genomic_DNA"/>
</dbReference>
<dbReference type="AlphaFoldDB" id="A0A8J9Y7L6"/>
<accession>A0A8J9Y7L6</accession>
<evidence type="ECO:0000259" key="4">
    <source>
        <dbReference type="Pfam" id="PF13359"/>
    </source>
</evidence>
<evidence type="ECO:0000256" key="1">
    <source>
        <dbReference type="ARBA" id="ARBA00001968"/>
    </source>
</evidence>
<dbReference type="PANTHER" id="PTHR23080">
    <property type="entry name" value="THAP DOMAIN PROTEIN"/>
    <property type="match status" value="1"/>
</dbReference>
<feature type="non-terminal residue" evidence="5">
    <location>
        <position position="501"/>
    </location>
</feature>
<evidence type="ECO:0000313" key="5">
    <source>
        <dbReference type="EMBL" id="CAH0717716.1"/>
    </source>
</evidence>
<protein>
    <recommendedName>
        <fullName evidence="4">DDE Tnp4 domain-containing protein</fullName>
    </recommendedName>
</protein>
<dbReference type="InterPro" id="IPR027806">
    <property type="entry name" value="HARBI1_dom"/>
</dbReference>
<feature type="coiled-coil region" evidence="3">
    <location>
        <begin position="203"/>
        <end position="230"/>
    </location>
</feature>
<keyword evidence="2" id="KW-0479">Metal-binding</keyword>
<reference evidence="5" key="1">
    <citation type="submission" date="2021-12" db="EMBL/GenBank/DDBJ databases">
        <authorList>
            <person name="Martin H S."/>
        </authorList>
    </citation>
    <scope>NUCLEOTIDE SEQUENCE</scope>
</reference>
<evidence type="ECO:0000256" key="2">
    <source>
        <dbReference type="ARBA" id="ARBA00022723"/>
    </source>
</evidence>
<evidence type="ECO:0000256" key="3">
    <source>
        <dbReference type="SAM" id="Coils"/>
    </source>
</evidence>
<organism evidence="5 6">
    <name type="scientific">Brenthis ino</name>
    <name type="common">lesser marbled fritillary</name>
    <dbReference type="NCBI Taxonomy" id="405034"/>
    <lineage>
        <taxon>Eukaryota</taxon>
        <taxon>Metazoa</taxon>
        <taxon>Ecdysozoa</taxon>
        <taxon>Arthropoda</taxon>
        <taxon>Hexapoda</taxon>
        <taxon>Insecta</taxon>
        <taxon>Pterygota</taxon>
        <taxon>Neoptera</taxon>
        <taxon>Endopterygota</taxon>
        <taxon>Lepidoptera</taxon>
        <taxon>Glossata</taxon>
        <taxon>Ditrysia</taxon>
        <taxon>Papilionoidea</taxon>
        <taxon>Nymphalidae</taxon>
        <taxon>Heliconiinae</taxon>
        <taxon>Argynnini</taxon>
        <taxon>Brenthis</taxon>
    </lineage>
</organism>
<dbReference type="Proteomes" id="UP000838878">
    <property type="component" value="Chromosome 12"/>
</dbReference>
<comment type="cofactor">
    <cofactor evidence="1">
        <name>a divalent metal cation</name>
        <dbReference type="ChEBI" id="CHEBI:60240"/>
    </cofactor>
</comment>
<proteinExistence type="predicted"/>
<sequence length="501" mass="56990">MALVVDLDPEFELPNDMENYMRYHIMGTVDRVMLKPGCLPKKFQCQKRSLPSTVTSCPAAIKMQRLALEQEALDYSTLESDTKEVNTTLSSSLPVEVIVEHQPKNKDKGVQVFVKSKYFRSKLTQTEFKSHSIATSPSKTWMSTVSTSPFKVEHVKPATPSHRKLVLDRSDSDTSLYSQSMFQQMSPSVQSLQLKSLSESSSLNEEEAILEKKREAKQSLENKCKKIKAKPRFYIGINNNCYFLLHLIEKETNIPIVNILLCLKKIRLNTTFSELSDQFGISMSYAGKIFRKCVPTISAALKSFIEKLDKKKIKSSLPIAFRHRYNKVNCIIDCFEIEIEKPSKSVHQALTWSEYKKGNTIKYLISSTPNGLVNYISPGYGGRISDTLLVEHSEFLDQLEPGSWVLADCGFKHIKQLLIQKNCHLLRPPSVIQGAKLSKKEVHQTKQIASLRIHIERVIRRIREFSMLKPHSVLNSKLISVLDECVIISCALINLQDSIVY</sequence>
<evidence type="ECO:0000313" key="6">
    <source>
        <dbReference type="Proteomes" id="UP000838878"/>
    </source>
</evidence>